<keyword evidence="3" id="KW-0804">Transcription</keyword>
<dbReference type="Pfam" id="PF01047">
    <property type="entry name" value="MarR"/>
    <property type="match status" value="1"/>
</dbReference>
<evidence type="ECO:0000313" key="8">
    <source>
        <dbReference type="Proteomes" id="UP000093694"/>
    </source>
</evidence>
<reference evidence="5 7" key="1">
    <citation type="journal article" date="2015" name="Biotechnol. Bioeng.">
        <title>Genome sequence and phenotypic characterization of Caulobacter segnis.</title>
        <authorList>
            <person name="Patel S."/>
            <person name="Fletcher B."/>
            <person name="Scott D.C."/>
            <person name="Ely B."/>
        </authorList>
    </citation>
    <scope>NUCLEOTIDE SEQUENCE [LARGE SCALE GENOMIC DNA]</scope>
    <source>
        <strain evidence="5 7">PS02</strain>
    </source>
</reference>
<dbReference type="Proteomes" id="UP000077384">
    <property type="component" value="Unassembled WGS sequence"/>
</dbReference>
<protein>
    <submittedName>
        <fullName evidence="5">MarR family protein</fullName>
    </submittedName>
    <submittedName>
        <fullName evidence="6">Transcriptional regulator ZitR</fullName>
    </submittedName>
</protein>
<dbReference type="PANTHER" id="PTHR35790:SF4">
    <property type="entry name" value="HTH-TYPE TRANSCRIPTIONAL REGULATOR PCHR"/>
    <property type="match status" value="1"/>
</dbReference>
<keyword evidence="1" id="KW-0805">Transcription regulation</keyword>
<evidence type="ECO:0000313" key="7">
    <source>
        <dbReference type="Proteomes" id="UP000077384"/>
    </source>
</evidence>
<dbReference type="InterPro" id="IPR036388">
    <property type="entry name" value="WH-like_DNA-bd_sf"/>
</dbReference>
<proteinExistence type="predicted"/>
<dbReference type="SUPFAM" id="SSF46785">
    <property type="entry name" value="Winged helix' DNA-binding domain"/>
    <property type="match status" value="1"/>
</dbReference>
<reference evidence="6 8" key="2">
    <citation type="journal article" date="2016" name="Front. Microbiol.">
        <title>Industrial Acetogenic Biocatalysts: A Comparative Metabolic and Genomic Analysis.</title>
        <authorList>
            <person name="Bengelsdorf F."/>
            <person name="Poehlein A."/>
            <person name="Sonja S."/>
            <person name="Erz C."/>
            <person name="Hummel T."/>
            <person name="Hoffmeister S."/>
            <person name="Daniel R."/>
            <person name="Durre P."/>
        </authorList>
    </citation>
    <scope>NUCLEOTIDE SEQUENCE [LARGE SCALE GENOMIC DNA]</scope>
    <source>
        <strain evidence="6 8">PTA-10522</strain>
    </source>
</reference>
<keyword evidence="8" id="KW-1185">Reference proteome</keyword>
<dbReference type="GO" id="GO:0003700">
    <property type="term" value="F:DNA-binding transcription factor activity"/>
    <property type="evidence" value="ECO:0007669"/>
    <property type="project" value="InterPro"/>
</dbReference>
<dbReference type="GO" id="GO:0003677">
    <property type="term" value="F:DNA binding"/>
    <property type="evidence" value="ECO:0007669"/>
    <property type="project" value="UniProtKB-KW"/>
</dbReference>
<dbReference type="EMBL" id="LROR01000052">
    <property type="protein sequence ID" value="OBR93547.1"/>
    <property type="molecule type" value="Genomic_DNA"/>
</dbReference>
<gene>
    <name evidence="6" type="primary">zitR</name>
    <name evidence="6" type="ORF">CLCOS_23100</name>
    <name evidence="5" type="ORF">WX73_02548</name>
</gene>
<name>A0A168Q8U0_9CLOT</name>
<evidence type="ECO:0000256" key="2">
    <source>
        <dbReference type="ARBA" id="ARBA00023125"/>
    </source>
</evidence>
<evidence type="ECO:0000256" key="1">
    <source>
        <dbReference type="ARBA" id="ARBA00023015"/>
    </source>
</evidence>
<dbReference type="PATRIC" id="fig|1705578.3.peg.2811"/>
<comment type="caution">
    <text evidence="5">The sequence shown here is derived from an EMBL/GenBank/DDBJ whole genome shotgun (WGS) entry which is preliminary data.</text>
</comment>
<feature type="domain" description="HTH marR-type" evidence="4">
    <location>
        <begin position="1"/>
        <end position="137"/>
    </location>
</feature>
<dbReference type="InterPro" id="IPR000835">
    <property type="entry name" value="HTH_MarR-typ"/>
</dbReference>
<evidence type="ECO:0000313" key="5">
    <source>
        <dbReference type="EMBL" id="OAA88785.1"/>
    </source>
</evidence>
<evidence type="ECO:0000259" key="4">
    <source>
        <dbReference type="PROSITE" id="PS50995"/>
    </source>
</evidence>
<dbReference type="AlphaFoldDB" id="A0A168Q8U0"/>
<dbReference type="EMBL" id="LITQ01000035">
    <property type="protein sequence ID" value="OAA88785.1"/>
    <property type="molecule type" value="Genomic_DNA"/>
</dbReference>
<dbReference type="PANTHER" id="PTHR35790">
    <property type="entry name" value="HTH-TYPE TRANSCRIPTIONAL REGULATOR PCHR"/>
    <property type="match status" value="1"/>
</dbReference>
<dbReference type="Gene3D" id="1.10.10.10">
    <property type="entry name" value="Winged helix-like DNA-binding domain superfamily/Winged helix DNA-binding domain"/>
    <property type="match status" value="1"/>
</dbReference>
<dbReference type="SMART" id="SM00347">
    <property type="entry name" value="HTH_MARR"/>
    <property type="match status" value="1"/>
</dbReference>
<keyword evidence="2" id="KW-0238">DNA-binding</keyword>
<dbReference type="RefSeq" id="WP_063602226.1">
    <property type="nucleotide sequence ID" value="NZ_LITQ01000035.1"/>
</dbReference>
<organism evidence="5 7">
    <name type="scientific">Clostridium coskatii</name>
    <dbReference type="NCBI Taxonomy" id="1705578"/>
    <lineage>
        <taxon>Bacteria</taxon>
        <taxon>Bacillati</taxon>
        <taxon>Bacillota</taxon>
        <taxon>Clostridia</taxon>
        <taxon>Eubacteriales</taxon>
        <taxon>Clostridiaceae</taxon>
        <taxon>Clostridium</taxon>
    </lineage>
</organism>
<dbReference type="PROSITE" id="PS50995">
    <property type="entry name" value="HTH_MARR_2"/>
    <property type="match status" value="1"/>
</dbReference>
<dbReference type="InterPro" id="IPR052067">
    <property type="entry name" value="Metal_resp_HTH_trans_reg"/>
</dbReference>
<dbReference type="InterPro" id="IPR036390">
    <property type="entry name" value="WH_DNA-bd_sf"/>
</dbReference>
<sequence length="155" mass="17997">MDIVDEIIFLLKKLQENNEVTIPNIKNKLTFSQIHCIAAIEYIEDANITKLAQELGMTTGAITKMCRKLLNEGYVSKYQKEGNNKEIYYDLTELGLDVSRVHKRVHEKSYNRKKDIIAQYNNEEKVAILRFLNDMNSIIKDTFSEVIENYTGNDD</sequence>
<evidence type="ECO:0000313" key="6">
    <source>
        <dbReference type="EMBL" id="OBR93547.1"/>
    </source>
</evidence>
<evidence type="ECO:0000256" key="3">
    <source>
        <dbReference type="ARBA" id="ARBA00023163"/>
    </source>
</evidence>
<dbReference type="Proteomes" id="UP000093694">
    <property type="component" value="Unassembled WGS sequence"/>
</dbReference>
<accession>A0A168Q8U0</accession>